<dbReference type="Proteomes" id="UP001500886">
    <property type="component" value="Unassembled WGS sequence"/>
</dbReference>
<dbReference type="InterPro" id="IPR032349">
    <property type="entry name" value="DUF4865"/>
</dbReference>
<dbReference type="EMBL" id="BAAASL010000017">
    <property type="protein sequence ID" value="GAA2721417.1"/>
    <property type="molecule type" value="Genomic_DNA"/>
</dbReference>
<proteinExistence type="predicted"/>
<comment type="caution">
    <text evidence="1">The sequence shown here is derived from an EMBL/GenBank/DDBJ whole genome shotgun (WGS) entry which is preliminary data.</text>
</comment>
<organism evidence="1 2">
    <name type="scientific">Streptomyces luteosporeus</name>
    <dbReference type="NCBI Taxonomy" id="173856"/>
    <lineage>
        <taxon>Bacteria</taxon>
        <taxon>Bacillati</taxon>
        <taxon>Actinomycetota</taxon>
        <taxon>Actinomycetes</taxon>
        <taxon>Kitasatosporales</taxon>
        <taxon>Streptomycetaceae</taxon>
        <taxon>Streptomyces</taxon>
    </lineage>
</organism>
<name>A0ABN3TYP0_9ACTN</name>
<gene>
    <name evidence="1" type="ORF">GCM10010315_44180</name>
</gene>
<evidence type="ECO:0000313" key="2">
    <source>
        <dbReference type="Proteomes" id="UP001500886"/>
    </source>
</evidence>
<dbReference type="Pfam" id="PF16157">
    <property type="entry name" value="DUF4865"/>
    <property type="match status" value="1"/>
</dbReference>
<accession>A0ABN3TYP0</accession>
<sequence>MYAMQYEIALPADYDMGIIRHRVATRGHALDERAGLGLKAYLVRERGADGSPVNAYAPFYLWQDTGAMSDFLVGGGGFQGIVRDFGRPAVRHWTGVACAAGPARGCAPKAASRQLTPLPADADPAEAVAEALAGLAGAARTAGVHTAAVGVDPREWQLLRFVLWQEGVPDGEAGERYRVLHLSDPHLQEITDR</sequence>
<protein>
    <submittedName>
        <fullName evidence="1">DUF4865 family protein</fullName>
    </submittedName>
</protein>
<keyword evidence="2" id="KW-1185">Reference proteome</keyword>
<dbReference type="RefSeq" id="WP_344437184.1">
    <property type="nucleotide sequence ID" value="NZ_BAAASL010000017.1"/>
</dbReference>
<reference evidence="1 2" key="1">
    <citation type="journal article" date="2019" name="Int. J. Syst. Evol. Microbiol.">
        <title>The Global Catalogue of Microorganisms (GCM) 10K type strain sequencing project: providing services to taxonomists for standard genome sequencing and annotation.</title>
        <authorList>
            <consortium name="The Broad Institute Genomics Platform"/>
            <consortium name="The Broad Institute Genome Sequencing Center for Infectious Disease"/>
            <person name="Wu L."/>
            <person name="Ma J."/>
        </authorList>
    </citation>
    <scope>NUCLEOTIDE SEQUENCE [LARGE SCALE GENOMIC DNA]</scope>
    <source>
        <strain evidence="1 2">JCM 4542</strain>
    </source>
</reference>
<evidence type="ECO:0000313" key="1">
    <source>
        <dbReference type="EMBL" id="GAA2721417.1"/>
    </source>
</evidence>